<dbReference type="PANTHER" id="PTHR30118">
    <property type="entry name" value="HTH-TYPE TRANSCRIPTIONAL REGULATOR LEUO-RELATED"/>
    <property type="match status" value="1"/>
</dbReference>
<dbReference type="PANTHER" id="PTHR30118:SF15">
    <property type="entry name" value="TRANSCRIPTIONAL REGULATORY PROTEIN"/>
    <property type="match status" value="1"/>
</dbReference>
<dbReference type="SUPFAM" id="SSF53850">
    <property type="entry name" value="Periplasmic binding protein-like II"/>
    <property type="match status" value="1"/>
</dbReference>
<feature type="domain" description="HTH lysR-type" evidence="5">
    <location>
        <begin position="7"/>
        <end position="64"/>
    </location>
</feature>
<dbReference type="PRINTS" id="PR00039">
    <property type="entry name" value="HTHLYSR"/>
</dbReference>
<sequence>MVDLNRIDLNLLVAFDALMTERSVTRAAHRLNVKQSAMSTTLGRLRKLLGDPVLVRQGQALVATPLAESLFEPVSEALARIELVLEHRGFNPTSDHRTFNIIASDRTTLTFLHPFITALHDEAPNVRLNITPTGDDYAERLQRGLADLLLIPREVFVQHSHYPHEVLYQDRFVCAVDAANEQVGDAITLEQFSTLPYLATSSGRTPSIAEMQLDFLGVSRNTKVIAGFSLAPFLLRGGPLITLIHERLALAVGAASWLRLLEPPIELKPLTEIMVWTPRAEREPGNKWLRIELRRQATATATRGPAGVDLLAQAPGTGRN</sequence>
<dbReference type="InterPro" id="IPR005119">
    <property type="entry name" value="LysR_subst-bd"/>
</dbReference>
<gene>
    <name evidence="6" type="ORF">MJO58_22510</name>
</gene>
<evidence type="ECO:0000313" key="7">
    <source>
        <dbReference type="Proteomes" id="UP001055171"/>
    </source>
</evidence>
<dbReference type="SUPFAM" id="SSF46785">
    <property type="entry name" value="Winged helix' DNA-binding domain"/>
    <property type="match status" value="1"/>
</dbReference>
<evidence type="ECO:0000256" key="3">
    <source>
        <dbReference type="ARBA" id="ARBA00023125"/>
    </source>
</evidence>
<keyword evidence="3" id="KW-0238">DNA-binding</keyword>
<dbReference type="Gene3D" id="3.40.190.10">
    <property type="entry name" value="Periplasmic binding protein-like II"/>
    <property type="match status" value="2"/>
</dbReference>
<accession>A0ABY3UPT1</accession>
<evidence type="ECO:0000256" key="1">
    <source>
        <dbReference type="ARBA" id="ARBA00009437"/>
    </source>
</evidence>
<name>A0ABY3UPT1_MYCLN</name>
<keyword evidence="4" id="KW-0804">Transcription</keyword>
<reference evidence="6" key="1">
    <citation type="submission" date="2022-08" db="EMBL/GenBank/DDBJ databases">
        <title>Complete genome sequence of 14 non-tuberculosis mycobacteria type-strains.</title>
        <authorList>
            <person name="Igarashi Y."/>
            <person name="Osugi A."/>
            <person name="Mitarai S."/>
        </authorList>
    </citation>
    <scope>NUCLEOTIDE SEQUENCE</scope>
    <source>
        <strain evidence="6">ATCC 51985</strain>
    </source>
</reference>
<evidence type="ECO:0000259" key="5">
    <source>
        <dbReference type="PROSITE" id="PS50931"/>
    </source>
</evidence>
<protein>
    <submittedName>
        <fullName evidence="6">LysR family transcriptional regulator</fullName>
    </submittedName>
</protein>
<evidence type="ECO:0000256" key="2">
    <source>
        <dbReference type="ARBA" id="ARBA00023015"/>
    </source>
</evidence>
<proteinExistence type="inferred from homology"/>
<dbReference type="Proteomes" id="UP001055171">
    <property type="component" value="Chromosome"/>
</dbReference>
<evidence type="ECO:0000256" key="4">
    <source>
        <dbReference type="ARBA" id="ARBA00023163"/>
    </source>
</evidence>
<dbReference type="PROSITE" id="PS50931">
    <property type="entry name" value="HTH_LYSR"/>
    <property type="match status" value="1"/>
</dbReference>
<evidence type="ECO:0000313" key="6">
    <source>
        <dbReference type="EMBL" id="ULP41590.1"/>
    </source>
</evidence>
<dbReference type="EMBL" id="CP092423">
    <property type="protein sequence ID" value="ULP41590.1"/>
    <property type="molecule type" value="Genomic_DNA"/>
</dbReference>
<comment type="similarity">
    <text evidence="1">Belongs to the LysR transcriptional regulatory family.</text>
</comment>
<dbReference type="InterPro" id="IPR000847">
    <property type="entry name" value="LysR_HTH_N"/>
</dbReference>
<dbReference type="Pfam" id="PF03466">
    <property type="entry name" value="LysR_substrate"/>
    <property type="match status" value="1"/>
</dbReference>
<keyword evidence="2" id="KW-0805">Transcription regulation</keyword>
<dbReference type="RefSeq" id="WP_239721032.1">
    <property type="nucleotide sequence ID" value="NZ_CP092423.2"/>
</dbReference>
<keyword evidence="7" id="KW-1185">Reference proteome</keyword>
<dbReference type="Pfam" id="PF00126">
    <property type="entry name" value="HTH_1"/>
    <property type="match status" value="1"/>
</dbReference>
<dbReference type="InterPro" id="IPR036390">
    <property type="entry name" value="WH_DNA-bd_sf"/>
</dbReference>
<dbReference type="InterPro" id="IPR050389">
    <property type="entry name" value="LysR-type_TF"/>
</dbReference>
<organism evidence="6 7">
    <name type="scientific">Mycobacterium lentiflavum</name>
    <dbReference type="NCBI Taxonomy" id="141349"/>
    <lineage>
        <taxon>Bacteria</taxon>
        <taxon>Bacillati</taxon>
        <taxon>Actinomycetota</taxon>
        <taxon>Actinomycetes</taxon>
        <taxon>Mycobacteriales</taxon>
        <taxon>Mycobacteriaceae</taxon>
        <taxon>Mycobacterium</taxon>
        <taxon>Mycobacterium simiae complex</taxon>
    </lineage>
</organism>
<dbReference type="Gene3D" id="1.10.10.10">
    <property type="entry name" value="Winged helix-like DNA-binding domain superfamily/Winged helix DNA-binding domain"/>
    <property type="match status" value="1"/>
</dbReference>
<dbReference type="InterPro" id="IPR036388">
    <property type="entry name" value="WH-like_DNA-bd_sf"/>
</dbReference>